<evidence type="ECO:0000313" key="3">
    <source>
        <dbReference type="Proteomes" id="UP000245999"/>
    </source>
</evidence>
<sequence length="870" mass="92904">MAWFRMLLLWGACLGAAGGRAQTPAAPGPRPVPARALRSLSPADTSFAELEFLRSEIGGARVVFLGEPTHGEGNVLAAKARLVAFLQQRMGFTTLGMESGFFELHKAQQGIAAGKSVAKNLRSSVFPVWTATQEFQAVGPLLGPDGLRVMGFDPQLSGDYSDDLADDLEDFLEPEKGTAAVNYELLGDVVDYMAAHYAFPPTQKPAEFEAVLAQADRLLRKAAGAPAASRRTEAAFWQQCLRSLGALARDYAAHDPGAKTAATFVAADSNPRDAQMADNLLWYLRQHPAEKVICWGALPHFANRVEVLGSDELRAYQPMGRAVKAALGPNQVYILGTLAGGGTHGLVGTAGVPVPPPAAGTLEAELLEKEGPLSFVSLKHDAPGLQLTTYAFDYQPLAGPWSEVVDGFLFFRSVAPPHLAAPDSAAGALIAAAADTAAAVVAARAAPPGSRNPAAGRGGALVRAGAAAPDVSGVRTVHGQVLDARSRAGVPYASVVVPGQGKGTTANAQGRFALALPGPTPLQVSSLGYATAVVQSPRGNEELTVQLTPSAYALDEVRVPTAPPDPVAIMQDVIKNIPANYEQQDYATEVYAHRRISNFDTLRYEAETVGRLRVPAGYRHFTGGFLGAGNGVDYQPQQRHVLAQRGAPISRIALYSRVQGDYVSAADPVRTSPLFEARRLRRFTLKLDSVCGQGPETVYLLSFAAKKADHRSTGSYLMGVYQGRLLVRQRDHAVLRYEALWQLDTAAFNSAARKNRGRESLRDRLFAQVFTADRTTHVVDYARGPNGRYYARRSVGQTQSAGRVLGKGPFYYQSLSELFFKPLLDAGASPPPAAKTKGPPVAVPEVPYRPEFWDAYPRPGGALATPATRP</sequence>
<evidence type="ECO:0000256" key="1">
    <source>
        <dbReference type="SAM" id="SignalP"/>
    </source>
</evidence>
<dbReference type="Pfam" id="PF05139">
    <property type="entry name" value="Erythro_esteras"/>
    <property type="match status" value="1"/>
</dbReference>
<evidence type="ECO:0000313" key="2">
    <source>
        <dbReference type="EMBL" id="AWM33701.1"/>
    </source>
</evidence>
<dbReference type="Gene3D" id="3.30.1870.10">
    <property type="entry name" value="EreA-like, domain 2"/>
    <property type="match status" value="1"/>
</dbReference>
<dbReference type="KEGG" id="hnv:DDQ68_13455"/>
<feature type="chain" id="PRO_5016398787" description="Erythromycin esterase family protein" evidence="1">
    <location>
        <begin position="22"/>
        <end position="870"/>
    </location>
</feature>
<dbReference type="Proteomes" id="UP000245999">
    <property type="component" value="Chromosome"/>
</dbReference>
<dbReference type="Gene3D" id="2.60.40.1120">
    <property type="entry name" value="Carboxypeptidase-like, regulatory domain"/>
    <property type="match status" value="1"/>
</dbReference>
<dbReference type="SUPFAM" id="SSF159501">
    <property type="entry name" value="EreA/ChaN-like"/>
    <property type="match status" value="1"/>
</dbReference>
<name>A0A2Z3GMV8_9BACT</name>
<feature type="signal peptide" evidence="1">
    <location>
        <begin position="1"/>
        <end position="21"/>
    </location>
</feature>
<dbReference type="CDD" id="cd14728">
    <property type="entry name" value="Ere-like"/>
    <property type="match status" value="1"/>
</dbReference>
<dbReference type="InterPro" id="IPR007815">
    <property type="entry name" value="Emycin_Estase"/>
</dbReference>
<protein>
    <recommendedName>
        <fullName evidence="4">Erythromycin esterase family protein</fullName>
    </recommendedName>
</protein>
<dbReference type="InterPro" id="IPR008969">
    <property type="entry name" value="CarboxyPept-like_regulatory"/>
</dbReference>
<dbReference type="RefSeq" id="WP_109656755.1">
    <property type="nucleotide sequence ID" value="NZ_CP029145.1"/>
</dbReference>
<keyword evidence="3" id="KW-1185">Reference proteome</keyword>
<dbReference type="InterPro" id="IPR052036">
    <property type="entry name" value="Hydrolase/PRTase-associated"/>
</dbReference>
<dbReference type="Pfam" id="PF13715">
    <property type="entry name" value="CarbopepD_reg_2"/>
    <property type="match status" value="1"/>
</dbReference>
<dbReference type="GO" id="GO:0046677">
    <property type="term" value="P:response to antibiotic"/>
    <property type="evidence" value="ECO:0007669"/>
    <property type="project" value="InterPro"/>
</dbReference>
<organism evidence="2 3">
    <name type="scientific">Hymenobacter nivis</name>
    <dbReference type="NCBI Taxonomy" id="1850093"/>
    <lineage>
        <taxon>Bacteria</taxon>
        <taxon>Pseudomonadati</taxon>
        <taxon>Bacteroidota</taxon>
        <taxon>Cytophagia</taxon>
        <taxon>Cytophagales</taxon>
        <taxon>Hymenobacteraceae</taxon>
        <taxon>Hymenobacter</taxon>
    </lineage>
</organism>
<keyword evidence="1" id="KW-0732">Signal</keyword>
<dbReference type="EMBL" id="CP029145">
    <property type="protein sequence ID" value="AWM33701.1"/>
    <property type="molecule type" value="Genomic_DNA"/>
</dbReference>
<reference evidence="3" key="1">
    <citation type="submission" date="2018-04" db="EMBL/GenBank/DDBJ databases">
        <title>Complete genome of Antarctic heterotrophic bacterium Hymenobacter nivis.</title>
        <authorList>
            <person name="Terashima M."/>
        </authorList>
    </citation>
    <scope>NUCLEOTIDE SEQUENCE [LARGE SCALE GENOMIC DNA]</scope>
    <source>
        <strain evidence="3">NBRC 111535</strain>
    </source>
</reference>
<evidence type="ECO:0008006" key="4">
    <source>
        <dbReference type="Google" id="ProtNLM"/>
    </source>
</evidence>
<dbReference type="PANTHER" id="PTHR31299:SF0">
    <property type="entry name" value="ESTERASE, PUTATIVE (AFU_ORTHOLOGUE AFUA_1G05850)-RELATED"/>
    <property type="match status" value="1"/>
</dbReference>
<dbReference type="OrthoDB" id="9810066at2"/>
<dbReference type="PANTHER" id="PTHR31299">
    <property type="entry name" value="ESTERASE, PUTATIVE (AFU_ORTHOLOGUE AFUA_1G05850)-RELATED"/>
    <property type="match status" value="1"/>
</dbReference>
<dbReference type="SUPFAM" id="SSF49464">
    <property type="entry name" value="Carboxypeptidase regulatory domain-like"/>
    <property type="match status" value="1"/>
</dbReference>
<proteinExistence type="predicted"/>
<dbReference type="AlphaFoldDB" id="A0A2Z3GMV8"/>
<gene>
    <name evidence="2" type="ORF">DDQ68_13455</name>
</gene>
<dbReference type="Gene3D" id="1.20.1440.30">
    <property type="entry name" value="Biosynthetic Protein domain"/>
    <property type="match status" value="1"/>
</dbReference>
<accession>A0A2Z3GMV8</accession>
<dbReference type="Gene3D" id="3.40.1660.10">
    <property type="entry name" value="EreA-like (biosynthetic domain)"/>
    <property type="match status" value="1"/>
</dbReference>